<dbReference type="Gene3D" id="1.20.920.20">
    <property type="match status" value="1"/>
</dbReference>
<dbReference type="GO" id="GO:0007018">
    <property type="term" value="P:microtubule-based movement"/>
    <property type="evidence" value="ECO:0007669"/>
    <property type="project" value="InterPro"/>
</dbReference>
<name>A0A7R9JZG2_TIMGE</name>
<feature type="transmembrane region" description="Helical" evidence="1">
    <location>
        <begin position="124"/>
        <end position="147"/>
    </location>
</feature>
<keyword evidence="1" id="KW-1133">Transmembrane helix</keyword>
<dbReference type="InterPro" id="IPR027417">
    <property type="entry name" value="P-loop_NTPase"/>
</dbReference>
<sequence>MLDWISTDKEIEMGELSEDLKALPLHSLLAAACITYLSSAPEDSRRSLLRRWQEVLGVDQFSLTSFLGSEKEQLQWLSEGLPSDELSVHNALIILKVILCLAICPQRSNRTAGNTVSCYMSTMLSSYCSTVLLHAIVPLSVVLLHAIVPLSVVLLRAIVPLIVVLLHAIVPLSNVLLHAIVPLSTVLLHAIVPLSVVLLHAIIPLSVVLLHAIVPLSVVLLHAIVPLSTVLLHAIVPLNIVLLHAVVPLSVVLLHAIVPLSVVVVLLRAIVPLSVVLFHAIVPLSVVLLRAIVPLSVVLLRAIVPLSVVLLHAIVPLSTVLLHAIVPLSTAPTNNAPCCQASLRPFLVDPSSLASDWLKKHLSGDSNVEVISQHSQRFTTTLELAIRYTPSSVKLDANVPGRSKLPDSGQLAAESTHTNLTQRLSYRRSAGLRLEDQGFEMCSPSWLPPCLGDAPDRVLLVATVLTRGCS</sequence>
<reference evidence="2" key="1">
    <citation type="submission" date="2020-11" db="EMBL/GenBank/DDBJ databases">
        <authorList>
            <person name="Tran Van P."/>
        </authorList>
    </citation>
    <scope>NUCLEOTIDE SEQUENCE</scope>
</reference>
<keyword evidence="1" id="KW-0472">Membrane</keyword>
<dbReference type="PANTHER" id="PTHR45703:SF22">
    <property type="entry name" value="DYNEIN CYTOPLASMIC 2 HEAVY CHAIN 1"/>
    <property type="match status" value="1"/>
</dbReference>
<evidence type="ECO:0000313" key="2">
    <source>
        <dbReference type="EMBL" id="CAD7594422.1"/>
    </source>
</evidence>
<dbReference type="GO" id="GO:0030286">
    <property type="term" value="C:dynein complex"/>
    <property type="evidence" value="ECO:0007669"/>
    <property type="project" value="InterPro"/>
</dbReference>
<feature type="transmembrane region" description="Helical" evidence="1">
    <location>
        <begin position="249"/>
        <end position="271"/>
    </location>
</feature>
<proteinExistence type="predicted"/>
<feature type="transmembrane region" description="Helical" evidence="1">
    <location>
        <begin position="186"/>
        <end position="213"/>
    </location>
</feature>
<dbReference type="GO" id="GO:0045505">
    <property type="term" value="F:dynein intermediate chain binding"/>
    <property type="evidence" value="ECO:0007669"/>
    <property type="project" value="InterPro"/>
</dbReference>
<dbReference type="Gene3D" id="3.40.50.300">
    <property type="entry name" value="P-loop containing nucleotide triphosphate hydrolases"/>
    <property type="match status" value="1"/>
</dbReference>
<dbReference type="PANTHER" id="PTHR45703">
    <property type="entry name" value="DYNEIN HEAVY CHAIN"/>
    <property type="match status" value="1"/>
</dbReference>
<feature type="transmembrane region" description="Helical" evidence="1">
    <location>
        <begin position="153"/>
        <end position="177"/>
    </location>
</feature>
<evidence type="ECO:0000256" key="1">
    <source>
        <dbReference type="SAM" id="Phobius"/>
    </source>
</evidence>
<protein>
    <submittedName>
        <fullName evidence="2">Uncharacterized protein</fullName>
    </submittedName>
</protein>
<feature type="transmembrane region" description="Helical" evidence="1">
    <location>
        <begin position="306"/>
        <end position="326"/>
    </location>
</feature>
<organism evidence="2">
    <name type="scientific">Timema genevievae</name>
    <name type="common">Walking stick</name>
    <dbReference type="NCBI Taxonomy" id="629358"/>
    <lineage>
        <taxon>Eukaryota</taxon>
        <taxon>Metazoa</taxon>
        <taxon>Ecdysozoa</taxon>
        <taxon>Arthropoda</taxon>
        <taxon>Hexapoda</taxon>
        <taxon>Insecta</taxon>
        <taxon>Pterygota</taxon>
        <taxon>Neoptera</taxon>
        <taxon>Polyneoptera</taxon>
        <taxon>Phasmatodea</taxon>
        <taxon>Timematodea</taxon>
        <taxon>Timematoidea</taxon>
        <taxon>Timematidae</taxon>
        <taxon>Timema</taxon>
    </lineage>
</organism>
<gene>
    <name evidence="2" type="ORF">TGEB3V08_LOCUS5669</name>
</gene>
<feature type="transmembrane region" description="Helical" evidence="1">
    <location>
        <begin position="277"/>
        <end position="299"/>
    </location>
</feature>
<accession>A0A7R9JZG2</accession>
<dbReference type="GO" id="GO:0051959">
    <property type="term" value="F:dynein light intermediate chain binding"/>
    <property type="evidence" value="ECO:0007669"/>
    <property type="project" value="InterPro"/>
</dbReference>
<dbReference type="AlphaFoldDB" id="A0A7R9JZG2"/>
<dbReference type="EMBL" id="OE841157">
    <property type="protein sequence ID" value="CAD7594422.1"/>
    <property type="molecule type" value="Genomic_DNA"/>
</dbReference>
<keyword evidence="1" id="KW-0812">Transmembrane</keyword>
<feature type="transmembrane region" description="Helical" evidence="1">
    <location>
        <begin position="219"/>
        <end position="242"/>
    </location>
</feature>
<dbReference type="InterPro" id="IPR026983">
    <property type="entry name" value="DHC"/>
</dbReference>